<dbReference type="PANTHER" id="PTHR31793">
    <property type="entry name" value="4-HYDROXYBENZOYL-COA THIOESTERASE FAMILY MEMBER"/>
    <property type="match status" value="1"/>
</dbReference>
<dbReference type="Proteomes" id="UP000242662">
    <property type="component" value="Unassembled WGS sequence"/>
</dbReference>
<dbReference type="Gene3D" id="3.10.129.10">
    <property type="entry name" value="Hotdog Thioesterase"/>
    <property type="match status" value="1"/>
</dbReference>
<dbReference type="STRING" id="1464122.SAMN05421737_106170"/>
<protein>
    <submittedName>
        <fullName evidence="1">Acyl-CoA thioester hydrolase</fullName>
    </submittedName>
</protein>
<dbReference type="CDD" id="cd00586">
    <property type="entry name" value="4HBT"/>
    <property type="match status" value="1"/>
</dbReference>
<keyword evidence="1" id="KW-0378">Hydrolase</keyword>
<gene>
    <name evidence="1" type="ORF">SAMN05421737_106170</name>
</gene>
<accession>A0A1G6K365</accession>
<dbReference type="InterPro" id="IPR050563">
    <property type="entry name" value="4-hydroxybenzoyl-CoA_TE"/>
</dbReference>
<reference evidence="2" key="1">
    <citation type="submission" date="2016-09" db="EMBL/GenBank/DDBJ databases">
        <authorList>
            <person name="Varghese N."/>
            <person name="Submissions S."/>
        </authorList>
    </citation>
    <scope>NUCLEOTIDE SEQUENCE [LARGE SCALE GENOMIC DNA]</scope>
    <source>
        <strain evidence="2">25nlg</strain>
    </source>
</reference>
<dbReference type="InterPro" id="IPR029069">
    <property type="entry name" value="HotDog_dom_sf"/>
</dbReference>
<dbReference type="PANTHER" id="PTHR31793:SF24">
    <property type="entry name" value="LONG-CHAIN ACYL-COA THIOESTERASE FADM"/>
    <property type="match status" value="1"/>
</dbReference>
<organism evidence="1 2">
    <name type="scientific">Shouchella lonarensis</name>
    <dbReference type="NCBI Taxonomy" id="1464122"/>
    <lineage>
        <taxon>Bacteria</taxon>
        <taxon>Bacillati</taxon>
        <taxon>Bacillota</taxon>
        <taxon>Bacilli</taxon>
        <taxon>Bacillales</taxon>
        <taxon>Bacillaceae</taxon>
        <taxon>Shouchella</taxon>
    </lineage>
</organism>
<proteinExistence type="predicted"/>
<dbReference type="GO" id="GO:0047617">
    <property type="term" value="F:fatty acyl-CoA hydrolase activity"/>
    <property type="evidence" value="ECO:0007669"/>
    <property type="project" value="TreeGrafter"/>
</dbReference>
<dbReference type="Pfam" id="PF13279">
    <property type="entry name" value="4HBT_2"/>
    <property type="match status" value="1"/>
</dbReference>
<evidence type="ECO:0000313" key="1">
    <source>
        <dbReference type="EMBL" id="SDC25065.1"/>
    </source>
</evidence>
<dbReference type="SUPFAM" id="SSF54637">
    <property type="entry name" value="Thioesterase/thiol ester dehydrase-isomerase"/>
    <property type="match status" value="1"/>
</dbReference>
<dbReference type="OrthoDB" id="9799036at2"/>
<sequence>MKIPAYIHDLDTWRDSFQFFTPIHVRFSETDAFGHVNNTVAFVYFEQARLQFFERHGLMKQWLKKPMETMIVTADLQCDYIAQMKYGDTIEIGVKVDKLGTSSFDVHYVGLNNGEVCLTGRGTLVQVDVNTGRARPIGETSLAALQAL</sequence>
<name>A0A1G6K365_9BACI</name>
<dbReference type="AlphaFoldDB" id="A0A1G6K365"/>
<keyword evidence="2" id="KW-1185">Reference proteome</keyword>
<dbReference type="EMBL" id="FMYM01000006">
    <property type="protein sequence ID" value="SDC25065.1"/>
    <property type="molecule type" value="Genomic_DNA"/>
</dbReference>
<dbReference type="RefSeq" id="WP_090775781.1">
    <property type="nucleotide sequence ID" value="NZ_FMYM01000006.1"/>
</dbReference>
<evidence type="ECO:0000313" key="2">
    <source>
        <dbReference type="Proteomes" id="UP000242662"/>
    </source>
</evidence>